<proteinExistence type="predicted"/>
<accession>A0A0G1UC54</accession>
<dbReference type="Proteomes" id="UP000034956">
    <property type="component" value="Unassembled WGS sequence"/>
</dbReference>
<evidence type="ECO:0000313" key="2">
    <source>
        <dbReference type="Proteomes" id="UP000034956"/>
    </source>
</evidence>
<dbReference type="EMBL" id="LCPF01000001">
    <property type="protein sequence ID" value="KKU91702.1"/>
    <property type="molecule type" value="Genomic_DNA"/>
</dbReference>
<comment type="caution">
    <text evidence="1">The sequence shown here is derived from an EMBL/GenBank/DDBJ whole genome shotgun (WGS) entry which is preliminary data.</text>
</comment>
<dbReference type="AlphaFoldDB" id="A0A0G1UC54"/>
<reference evidence="1 2" key="1">
    <citation type="journal article" date="2015" name="Nature">
        <title>rRNA introns, odd ribosomes, and small enigmatic genomes across a large radiation of phyla.</title>
        <authorList>
            <person name="Brown C.T."/>
            <person name="Hug L.A."/>
            <person name="Thomas B.C."/>
            <person name="Sharon I."/>
            <person name="Castelle C.J."/>
            <person name="Singh A."/>
            <person name="Wilkins M.J."/>
            <person name="Williams K.H."/>
            <person name="Banfield J.F."/>
        </authorList>
    </citation>
    <scope>NUCLEOTIDE SEQUENCE [LARGE SCALE GENOMIC DNA]</scope>
</reference>
<name>A0A0G1UC54_9BACT</name>
<sequence>MVGVFCFMTGESDREKGRENGSFPVAEVLKPQGVKKFRGYGILSASPQVHGSKGEERRARLVVSRAEPFSLGPQKKRRSL</sequence>
<organism evidence="1 2">
    <name type="scientific">Candidatus Jorgensenbacteria bacterium GW2011_GWA1_48_11</name>
    <dbReference type="NCBI Taxonomy" id="1618660"/>
    <lineage>
        <taxon>Bacteria</taxon>
        <taxon>Candidatus Joergenseniibacteriota</taxon>
    </lineage>
</organism>
<gene>
    <name evidence="1" type="ORF">UY23_C0001G0308</name>
</gene>
<evidence type="ECO:0000313" key="1">
    <source>
        <dbReference type="EMBL" id="KKU91702.1"/>
    </source>
</evidence>
<protein>
    <submittedName>
        <fullName evidence="1">Uncharacterized protein</fullName>
    </submittedName>
</protein>